<dbReference type="InterPro" id="IPR029058">
    <property type="entry name" value="AB_hydrolase_fold"/>
</dbReference>
<protein>
    <submittedName>
        <fullName evidence="1">Uncharacterized protein</fullName>
    </submittedName>
</protein>
<reference evidence="2" key="1">
    <citation type="submission" date="2014-12" db="EMBL/GenBank/DDBJ databases">
        <authorList>
            <person name="Smet A."/>
        </authorList>
    </citation>
    <scope>NUCLEOTIDE SEQUENCE [LARGE SCALE GENOMIC DNA]</scope>
</reference>
<dbReference type="EMBL" id="CDMK01000001">
    <property type="protein sequence ID" value="CRI34024.1"/>
    <property type="molecule type" value="Genomic_DNA"/>
</dbReference>
<dbReference type="ESTHER" id="helhe-a0a0k2xvk9">
    <property type="family name" value="AlphaBeta_hydrolase"/>
</dbReference>
<name>A0A0K2XVK9_HELHE</name>
<accession>A0A0K2XVK9</accession>
<dbReference type="STRING" id="1216962.BN341_2400"/>
<proteinExistence type="predicted"/>
<evidence type="ECO:0000313" key="1">
    <source>
        <dbReference type="EMBL" id="CRI34024.1"/>
    </source>
</evidence>
<dbReference type="AlphaFoldDB" id="A0A0K2XVK9"/>
<dbReference type="RefSeq" id="WP_015106092.1">
    <property type="nucleotide sequence ID" value="NZ_AP026684.1"/>
</dbReference>
<dbReference type="OrthoDB" id="5343449at2"/>
<organism evidence="1 2">
    <name type="scientific">Helicobacter heilmannii</name>
    <dbReference type="NCBI Taxonomy" id="35817"/>
    <lineage>
        <taxon>Bacteria</taxon>
        <taxon>Pseudomonadati</taxon>
        <taxon>Campylobacterota</taxon>
        <taxon>Epsilonproteobacteria</taxon>
        <taxon>Campylobacterales</taxon>
        <taxon>Helicobacteraceae</taxon>
        <taxon>Helicobacter</taxon>
    </lineage>
</organism>
<dbReference type="SUPFAM" id="SSF53474">
    <property type="entry name" value="alpha/beta-Hydrolases"/>
    <property type="match status" value="1"/>
</dbReference>
<keyword evidence="2" id="KW-1185">Reference proteome</keyword>
<gene>
    <name evidence="1" type="ORF">HHE01_17100</name>
</gene>
<dbReference type="Proteomes" id="UP000046090">
    <property type="component" value="Unassembled WGS sequence"/>
</dbReference>
<evidence type="ECO:0000313" key="2">
    <source>
        <dbReference type="Proteomes" id="UP000046090"/>
    </source>
</evidence>
<sequence>MVYFSGFGFRGEQSLFSWILKDVGAYDIAGFSYGALKALERAYEKVKESQRVQKLLLISPCMLASKPPAFKRLQVLGYKKDPQGYMHTFLKNIGWADVLAKDPSFKNCTHLGSAKDLEELLYAPLDAQKLAFLQAGGVQIEVFLGLADPLLEPKEALEFFKPYACVWQFKGVGHFLC</sequence>
<dbReference type="GeneID" id="76196642"/>
<dbReference type="NCBIfam" id="NF033854">
    <property type="entry name" value="esterase_BioV"/>
    <property type="match status" value="1"/>
</dbReference>
<dbReference type="Gene3D" id="3.40.50.1820">
    <property type="entry name" value="alpha/beta hydrolase"/>
    <property type="match status" value="1"/>
</dbReference>